<comment type="subcellular location">
    <subcellularLocation>
        <location evidence="1">Membrane</location>
        <topology evidence="1">Multi-pass membrane protein</topology>
    </subcellularLocation>
</comment>
<reference evidence="6" key="2">
    <citation type="submission" date="2023-01" db="EMBL/GenBank/DDBJ databases">
        <authorList>
            <person name="Petersen C."/>
        </authorList>
    </citation>
    <scope>NUCLEOTIDE SEQUENCE</scope>
    <source>
        <strain evidence="6">IBT 15450</strain>
    </source>
</reference>
<dbReference type="Proteomes" id="UP001219568">
    <property type="component" value="Unassembled WGS sequence"/>
</dbReference>
<dbReference type="Pfam" id="PF04479">
    <property type="entry name" value="RTA1"/>
    <property type="match status" value="1"/>
</dbReference>
<reference evidence="6" key="1">
    <citation type="journal article" date="2023" name="IMA Fungus">
        <title>Comparative genomic study of the Penicillium genus elucidates a diverse pangenome and 15 lateral gene transfer events.</title>
        <authorList>
            <person name="Petersen C."/>
            <person name="Sorensen T."/>
            <person name="Nielsen M.R."/>
            <person name="Sondergaard T.E."/>
            <person name="Sorensen J.L."/>
            <person name="Fitzpatrick D.A."/>
            <person name="Frisvad J.C."/>
            <person name="Nielsen K.L."/>
        </authorList>
    </citation>
    <scope>NUCLEOTIDE SEQUENCE</scope>
    <source>
        <strain evidence="6">IBT 15450</strain>
    </source>
</reference>
<dbReference type="AlphaFoldDB" id="A0AAD6HYQ7"/>
<feature type="transmembrane region" description="Helical" evidence="5">
    <location>
        <begin position="195"/>
        <end position="217"/>
    </location>
</feature>
<comment type="caution">
    <text evidence="6">The sequence shown here is derived from an EMBL/GenBank/DDBJ whole genome shotgun (WGS) entry which is preliminary data.</text>
</comment>
<keyword evidence="4 5" id="KW-0472">Membrane</keyword>
<proteinExistence type="predicted"/>
<feature type="transmembrane region" description="Helical" evidence="5">
    <location>
        <begin position="229"/>
        <end position="246"/>
    </location>
</feature>
<dbReference type="GO" id="GO:0016020">
    <property type="term" value="C:membrane"/>
    <property type="evidence" value="ECO:0007669"/>
    <property type="project" value="UniProtKB-SubCell"/>
</dbReference>
<dbReference type="InterPro" id="IPR007568">
    <property type="entry name" value="RTA1"/>
</dbReference>
<organism evidence="6 7">
    <name type="scientific">Penicillium canescens</name>
    <dbReference type="NCBI Taxonomy" id="5083"/>
    <lineage>
        <taxon>Eukaryota</taxon>
        <taxon>Fungi</taxon>
        <taxon>Dikarya</taxon>
        <taxon>Ascomycota</taxon>
        <taxon>Pezizomycotina</taxon>
        <taxon>Eurotiomycetes</taxon>
        <taxon>Eurotiomycetidae</taxon>
        <taxon>Eurotiales</taxon>
        <taxon>Aspergillaceae</taxon>
        <taxon>Penicillium</taxon>
    </lineage>
</organism>
<protein>
    <submittedName>
        <fullName evidence="6">Uncharacterized protein</fullName>
    </submittedName>
</protein>
<keyword evidence="2 5" id="KW-0812">Transmembrane</keyword>
<feature type="transmembrane region" description="Helical" evidence="5">
    <location>
        <begin position="12"/>
        <end position="31"/>
    </location>
</feature>
<evidence type="ECO:0000313" key="6">
    <source>
        <dbReference type="EMBL" id="KAJ6022942.1"/>
    </source>
</evidence>
<evidence type="ECO:0000256" key="2">
    <source>
        <dbReference type="ARBA" id="ARBA00022692"/>
    </source>
</evidence>
<feature type="transmembrane region" description="Helical" evidence="5">
    <location>
        <begin position="38"/>
        <end position="61"/>
    </location>
</feature>
<evidence type="ECO:0000313" key="7">
    <source>
        <dbReference type="Proteomes" id="UP001219568"/>
    </source>
</evidence>
<evidence type="ECO:0000256" key="1">
    <source>
        <dbReference type="ARBA" id="ARBA00004141"/>
    </source>
</evidence>
<dbReference type="EMBL" id="JAQJZL010000016">
    <property type="protein sequence ID" value="KAJ6022942.1"/>
    <property type="molecule type" value="Genomic_DNA"/>
</dbReference>
<feature type="transmembrane region" description="Helical" evidence="5">
    <location>
        <begin position="73"/>
        <end position="100"/>
    </location>
</feature>
<keyword evidence="3 5" id="KW-1133">Transmembrane helix</keyword>
<gene>
    <name evidence="6" type="ORF">N7460_013337</name>
</gene>
<sequence>MEFIFYYYTPSTAAAVIFTVLFGLSSVLHFYQLVRTRTWFMIPFFIGAILETIGYIGRLLASFEAPDFTKGPYIMQSALILIAPAFLAASIYMILGRIIYMLDAEKLSVIRIGWLTKIFVAGDVLSFLMQASGAGLMVSNGNDPTTGEHVIIGGLFVQIFFFGLFTISAIVFQARISKAPTARSMELKSLWAHHMIALYTASILILIRSVIRVVEYLQGYDGYLMKHEAFIYVFDALLMFITVLVLQHEHPSEINCLIGRGHKYSEKVIWTREFVPGSALETGPPGEVRGETAV</sequence>
<keyword evidence="7" id="KW-1185">Reference proteome</keyword>
<evidence type="ECO:0000256" key="4">
    <source>
        <dbReference type="ARBA" id="ARBA00023136"/>
    </source>
</evidence>
<evidence type="ECO:0000256" key="5">
    <source>
        <dbReference type="SAM" id="Phobius"/>
    </source>
</evidence>
<dbReference type="PANTHER" id="PTHR31465:SF35">
    <property type="entry name" value="RTA1 DOMAIN PROTEIN-RELATED"/>
    <property type="match status" value="1"/>
</dbReference>
<feature type="transmembrane region" description="Helical" evidence="5">
    <location>
        <begin position="112"/>
        <end position="131"/>
    </location>
</feature>
<dbReference type="PANTHER" id="PTHR31465">
    <property type="entry name" value="PROTEIN RTA1-RELATED"/>
    <property type="match status" value="1"/>
</dbReference>
<name>A0AAD6HYQ7_PENCN</name>
<evidence type="ECO:0000256" key="3">
    <source>
        <dbReference type="ARBA" id="ARBA00022989"/>
    </source>
</evidence>
<feature type="transmembrane region" description="Helical" evidence="5">
    <location>
        <begin position="151"/>
        <end position="174"/>
    </location>
</feature>
<accession>A0AAD6HYQ7</accession>